<dbReference type="PANTHER" id="PTHR43918">
    <property type="entry name" value="ACETYLCHOLINESTERASE"/>
    <property type="match status" value="1"/>
</dbReference>
<dbReference type="OrthoDB" id="408631at2759"/>
<dbReference type="HOGENOM" id="CLU_006586_15_0_1"/>
<comment type="similarity">
    <text evidence="1 3">Belongs to the type-B carboxylesterase/lipase family.</text>
</comment>
<protein>
    <recommendedName>
        <fullName evidence="3">Carboxylic ester hydrolase</fullName>
        <ecNumber evidence="3">3.1.1.-</ecNumber>
    </recommendedName>
</protein>
<dbReference type="OMA" id="KAVMFWL"/>
<sequence length="545" mass="58035">MGNLRKQLFAQILISSTFFLGAFALPASNTDPNTNPTVVIASGTIIGTATHPASQPSSTRLANAYLGIPFASPPERFSPPTKAAPWSSPLIAQAFRPACIQQFTNSGKSKDLAKQYFGNPTGPLSEESEDCLYLNVFTPPNLSSSSKKAVMFWLFPGNLQFGTASLPIYDGGALALSQDVVVVTINYRTNIFGFSNSPEIATGSQNSGYLDQRFALQWVQDNIAKFGGDPSRVTIFGDSAGGESVKQLLANPPSPLPFSAAIMQSQQTLLMGSGSDSYKKVLQQFKCQGEASPIACLRKVSATDIKAYIESAALVFPPVNGDGTSISDVRGSITSNKWPKIPIMMGSTLNEGRVFLAVEDVFGDGTSSMNTAWSMVGINSDKTKGLITPLYAGKALTDIADRIITDVVFTCTTSSLSKLLASKGYSVYRYRYDASFASTGIFPNAGAYHTSDIPSVFGTYPQYSKFGSITQQQIDLSSYMQGVWGGFAKGADFDSKWKRVGSTFLGLGNELGLLTVNGLSAVASSQADYPCLVYGGLAELAGFAY</sequence>
<evidence type="ECO:0000313" key="5">
    <source>
        <dbReference type="EMBL" id="KDN67198.1"/>
    </source>
</evidence>
<dbReference type="AlphaFoldDB" id="A0A066XDH0"/>
<dbReference type="ESTHER" id="colsu-a0a066xdh0">
    <property type="family name" value="Fungal_carboxylesterase_lipase"/>
</dbReference>
<dbReference type="PROSITE" id="PS00122">
    <property type="entry name" value="CARBOXYLESTERASE_B_1"/>
    <property type="match status" value="1"/>
</dbReference>
<dbReference type="PROSITE" id="PS00941">
    <property type="entry name" value="CARBOXYLESTERASE_B_2"/>
    <property type="match status" value="1"/>
</dbReference>
<dbReference type="PANTHER" id="PTHR43918:SF4">
    <property type="entry name" value="CARBOXYLIC ESTER HYDROLASE"/>
    <property type="match status" value="1"/>
</dbReference>
<evidence type="ECO:0000256" key="2">
    <source>
        <dbReference type="ARBA" id="ARBA00022801"/>
    </source>
</evidence>
<evidence type="ECO:0000256" key="1">
    <source>
        <dbReference type="ARBA" id="ARBA00005964"/>
    </source>
</evidence>
<keyword evidence="3" id="KW-0732">Signal</keyword>
<dbReference type="STRING" id="1173701.A0A066XDH0"/>
<feature type="signal peptide" evidence="3">
    <location>
        <begin position="1"/>
        <end position="24"/>
    </location>
</feature>
<dbReference type="InterPro" id="IPR019826">
    <property type="entry name" value="Carboxylesterase_B_AS"/>
</dbReference>
<comment type="caution">
    <text evidence="5">The sequence shown here is derived from an EMBL/GenBank/DDBJ whole genome shotgun (WGS) entry which is preliminary data.</text>
</comment>
<dbReference type="EMBL" id="JMSE01000836">
    <property type="protein sequence ID" value="KDN67198.1"/>
    <property type="molecule type" value="Genomic_DNA"/>
</dbReference>
<dbReference type="SUPFAM" id="SSF53474">
    <property type="entry name" value="alpha/beta-Hydrolases"/>
    <property type="match status" value="1"/>
</dbReference>
<feature type="chain" id="PRO_5005103435" description="Carboxylic ester hydrolase" evidence="3">
    <location>
        <begin position="25"/>
        <end position="545"/>
    </location>
</feature>
<dbReference type="Gene3D" id="3.40.50.1820">
    <property type="entry name" value="alpha/beta hydrolase"/>
    <property type="match status" value="1"/>
</dbReference>
<dbReference type="GO" id="GO:0052689">
    <property type="term" value="F:carboxylic ester hydrolase activity"/>
    <property type="evidence" value="ECO:0007669"/>
    <property type="project" value="TreeGrafter"/>
</dbReference>
<evidence type="ECO:0000313" key="6">
    <source>
        <dbReference type="Proteomes" id="UP000027238"/>
    </source>
</evidence>
<evidence type="ECO:0000259" key="4">
    <source>
        <dbReference type="Pfam" id="PF00135"/>
    </source>
</evidence>
<keyword evidence="2 3" id="KW-0378">Hydrolase</keyword>
<gene>
    <name evidence="5" type="ORF">CSUB01_06824</name>
</gene>
<keyword evidence="6" id="KW-1185">Reference proteome</keyword>
<dbReference type="Proteomes" id="UP000027238">
    <property type="component" value="Unassembled WGS sequence"/>
</dbReference>
<proteinExistence type="inferred from homology"/>
<dbReference type="eggNOG" id="KOG1516">
    <property type="taxonomic scope" value="Eukaryota"/>
</dbReference>
<dbReference type="InterPro" id="IPR002018">
    <property type="entry name" value="CarbesteraseB"/>
</dbReference>
<reference evidence="6" key="1">
    <citation type="journal article" date="2014" name="Genome Announc.">
        <title>Draft genome sequence of Colletotrichum sublineola, a destructive pathogen of cultivated sorghum.</title>
        <authorList>
            <person name="Baroncelli R."/>
            <person name="Sanz-Martin J.M."/>
            <person name="Rech G.E."/>
            <person name="Sukno S.A."/>
            <person name="Thon M.R."/>
        </authorList>
    </citation>
    <scope>NUCLEOTIDE SEQUENCE [LARGE SCALE GENOMIC DNA]</scope>
    <source>
        <strain evidence="6">TX430BB</strain>
    </source>
</reference>
<dbReference type="InterPro" id="IPR019819">
    <property type="entry name" value="Carboxylesterase_B_CS"/>
</dbReference>
<dbReference type="InterPro" id="IPR050654">
    <property type="entry name" value="AChE-related_enzymes"/>
</dbReference>
<accession>A0A066XDH0</accession>
<feature type="domain" description="Carboxylesterase type B" evidence="4">
    <location>
        <begin position="35"/>
        <end position="491"/>
    </location>
</feature>
<dbReference type="Pfam" id="PF00135">
    <property type="entry name" value="COesterase"/>
    <property type="match status" value="1"/>
</dbReference>
<dbReference type="InterPro" id="IPR029058">
    <property type="entry name" value="AB_hydrolase_fold"/>
</dbReference>
<dbReference type="EC" id="3.1.1.-" evidence="3"/>
<name>A0A066XDH0_COLSU</name>
<organism evidence="5 6">
    <name type="scientific">Colletotrichum sublineola</name>
    <name type="common">Sorghum anthracnose fungus</name>
    <dbReference type="NCBI Taxonomy" id="1173701"/>
    <lineage>
        <taxon>Eukaryota</taxon>
        <taxon>Fungi</taxon>
        <taxon>Dikarya</taxon>
        <taxon>Ascomycota</taxon>
        <taxon>Pezizomycotina</taxon>
        <taxon>Sordariomycetes</taxon>
        <taxon>Hypocreomycetidae</taxon>
        <taxon>Glomerellales</taxon>
        <taxon>Glomerellaceae</taxon>
        <taxon>Colletotrichum</taxon>
        <taxon>Colletotrichum graminicola species complex</taxon>
    </lineage>
</organism>
<evidence type="ECO:0000256" key="3">
    <source>
        <dbReference type="RuleBase" id="RU361235"/>
    </source>
</evidence>